<sequence length="475" mass="52661">MVSQSLPVVSKCAVFPDQESTLGELKLSVSDLPMLSCHYIQKGILFTNPPFPISELVSLLQRCLSQTLAHFPPLAGRLVTDADGYIYITCNDAGVDFIHADGSHIHVADLMGSADGDVPEAVRGCFAFDETVSYEGHFRPILAVQLTELADGVFIGCSVNHAVVDGTSFWNFFNTFAELSRGVTKISRTPDSAVILFDFSGDAQTPGRWPTGYISERERIFKFSRESILKLKAKVNNSNWEGNDGIDVAELMGKHSNDTLRFPDSKFPALTWLRSAICGETNHRNPTIEISSFQSLCALLWRGITRARKLPPSKRTTFRMAVNCRHRLEPKLEPLYFGNAIQSIPTYAMAGDVLSKDLRWCAEQLNKNVMAHDNATVRKYVEDWERDPQCFPLGNFDGAMVTMGSSPRFPMYDNDFGWGRPVAVRSGRANKFDGKISAFPGREGGGSVDLEVILAPETLAGLESDPEFMQYVSIY</sequence>
<comment type="caution">
    <text evidence="2">The sequence shown here is derived from an EMBL/GenBank/DDBJ whole genome shotgun (WGS) entry which is preliminary data.</text>
</comment>
<protein>
    <submittedName>
        <fullName evidence="2">BAHD acyltransferase DCR</fullName>
    </submittedName>
</protein>
<dbReference type="Gene3D" id="3.30.559.10">
    <property type="entry name" value="Chloramphenicol acetyltransferase-like domain"/>
    <property type="match status" value="2"/>
</dbReference>
<dbReference type="InterPro" id="IPR051283">
    <property type="entry name" value="Sec_Metabolite_Acyltrans"/>
</dbReference>
<dbReference type="EMBL" id="JACGWK010000014">
    <property type="protein sequence ID" value="KAL0317104.1"/>
    <property type="molecule type" value="Genomic_DNA"/>
</dbReference>
<dbReference type="InterPro" id="IPR023213">
    <property type="entry name" value="CAT-like_dom_sf"/>
</dbReference>
<dbReference type="SUPFAM" id="SSF52777">
    <property type="entry name" value="CoA-dependent acyltransferases"/>
    <property type="match status" value="1"/>
</dbReference>
<dbReference type="PANTHER" id="PTHR31896">
    <property type="entry name" value="FAMILY REGULATORY PROTEIN, PUTATIVE (AFU_ORTHOLOGUE AFUA_3G14730)-RELATED"/>
    <property type="match status" value="1"/>
</dbReference>
<dbReference type="AlphaFoldDB" id="A0AAW2LD94"/>
<dbReference type="PANTHER" id="PTHR31896:SF64">
    <property type="entry name" value="TRICHOTHECENE 3-O-ACETYLTRANSFERASE"/>
    <property type="match status" value="1"/>
</dbReference>
<keyword evidence="1" id="KW-0808">Transferase</keyword>
<organism evidence="2">
    <name type="scientific">Sesamum angustifolium</name>
    <dbReference type="NCBI Taxonomy" id="2727405"/>
    <lineage>
        <taxon>Eukaryota</taxon>
        <taxon>Viridiplantae</taxon>
        <taxon>Streptophyta</taxon>
        <taxon>Embryophyta</taxon>
        <taxon>Tracheophyta</taxon>
        <taxon>Spermatophyta</taxon>
        <taxon>Magnoliopsida</taxon>
        <taxon>eudicotyledons</taxon>
        <taxon>Gunneridae</taxon>
        <taxon>Pentapetalae</taxon>
        <taxon>asterids</taxon>
        <taxon>lamiids</taxon>
        <taxon>Lamiales</taxon>
        <taxon>Pedaliaceae</taxon>
        <taxon>Sesamum</taxon>
    </lineage>
</organism>
<dbReference type="GO" id="GO:0016746">
    <property type="term" value="F:acyltransferase activity"/>
    <property type="evidence" value="ECO:0007669"/>
    <property type="project" value="UniProtKB-KW"/>
</dbReference>
<accession>A0AAW2LD94</accession>
<reference evidence="2" key="2">
    <citation type="journal article" date="2024" name="Plant">
        <title>Genomic evolution and insights into agronomic trait innovations of Sesamum species.</title>
        <authorList>
            <person name="Miao H."/>
            <person name="Wang L."/>
            <person name="Qu L."/>
            <person name="Liu H."/>
            <person name="Sun Y."/>
            <person name="Le M."/>
            <person name="Wang Q."/>
            <person name="Wei S."/>
            <person name="Zheng Y."/>
            <person name="Lin W."/>
            <person name="Duan Y."/>
            <person name="Cao H."/>
            <person name="Xiong S."/>
            <person name="Wang X."/>
            <person name="Wei L."/>
            <person name="Li C."/>
            <person name="Ma Q."/>
            <person name="Ju M."/>
            <person name="Zhao R."/>
            <person name="Li G."/>
            <person name="Mu C."/>
            <person name="Tian Q."/>
            <person name="Mei H."/>
            <person name="Zhang T."/>
            <person name="Gao T."/>
            <person name="Zhang H."/>
        </authorList>
    </citation>
    <scope>NUCLEOTIDE SEQUENCE</scope>
    <source>
        <tissue evidence="2">Leaf</tissue>
    </source>
</reference>
<reference evidence="2" key="1">
    <citation type="submission" date="2020-06" db="EMBL/GenBank/DDBJ databases">
        <authorList>
            <person name="Li T."/>
            <person name="Hu X."/>
            <person name="Zhang T."/>
            <person name="Song X."/>
            <person name="Zhang H."/>
            <person name="Dai N."/>
            <person name="Sheng W."/>
            <person name="Hou X."/>
            <person name="Wei L."/>
        </authorList>
    </citation>
    <scope>NUCLEOTIDE SEQUENCE</scope>
    <source>
        <strain evidence="2">G01</strain>
        <tissue evidence="2">Leaf</tissue>
    </source>
</reference>
<name>A0AAW2LD94_9LAMI</name>
<keyword evidence="2" id="KW-0012">Acyltransferase</keyword>
<dbReference type="Pfam" id="PF02458">
    <property type="entry name" value="Transferase"/>
    <property type="match status" value="1"/>
</dbReference>
<proteinExistence type="predicted"/>
<evidence type="ECO:0000313" key="2">
    <source>
        <dbReference type="EMBL" id="KAL0317104.1"/>
    </source>
</evidence>
<gene>
    <name evidence="2" type="ORF">Sangu_2124700</name>
</gene>
<evidence type="ECO:0000256" key="1">
    <source>
        <dbReference type="ARBA" id="ARBA00022679"/>
    </source>
</evidence>